<reference evidence="2" key="1">
    <citation type="submission" date="2018-06" db="EMBL/GenBank/DDBJ databases">
        <authorList>
            <person name="Zhirakovskaya E."/>
        </authorList>
    </citation>
    <scope>NUCLEOTIDE SEQUENCE</scope>
</reference>
<gene>
    <name evidence="2" type="ORF">MNBD_ALPHA05-2498</name>
</gene>
<keyword evidence="1" id="KW-0812">Transmembrane</keyword>
<accession>A0A3B0RQQ7</accession>
<protein>
    <submittedName>
        <fullName evidence="2">Uncharacterized protein</fullName>
    </submittedName>
</protein>
<dbReference type="EMBL" id="UOEH01000141">
    <property type="protein sequence ID" value="VAV94467.1"/>
    <property type="molecule type" value="Genomic_DNA"/>
</dbReference>
<keyword evidence="1" id="KW-1133">Transmembrane helix</keyword>
<name>A0A3B0RQQ7_9ZZZZ</name>
<organism evidence="2">
    <name type="scientific">hydrothermal vent metagenome</name>
    <dbReference type="NCBI Taxonomy" id="652676"/>
    <lineage>
        <taxon>unclassified sequences</taxon>
        <taxon>metagenomes</taxon>
        <taxon>ecological metagenomes</taxon>
    </lineage>
</organism>
<sequence>MSDKSSKTFNLNFETVGSIMAMVIGVIALFVAWDQAQVMRKQQHASVWPLLAADFFLDADKDSLFLELTIANEGVGPAIVESAFLTLNGERVSSGPVLMSRIFPNGAPKGSANFVGSDIENTIIGAGGSTQVFRVAWTQTEENIAVFRELGTRYFTNNDMNVSVTVCYCSVFDRCYVATGDGRPERADQCPAPTGFFSTILQTTQASSQ</sequence>
<evidence type="ECO:0000256" key="1">
    <source>
        <dbReference type="SAM" id="Phobius"/>
    </source>
</evidence>
<feature type="transmembrane region" description="Helical" evidence="1">
    <location>
        <begin position="15"/>
        <end position="33"/>
    </location>
</feature>
<proteinExistence type="predicted"/>
<evidence type="ECO:0000313" key="2">
    <source>
        <dbReference type="EMBL" id="VAV94467.1"/>
    </source>
</evidence>
<dbReference type="AlphaFoldDB" id="A0A3B0RQQ7"/>
<keyword evidence="1" id="KW-0472">Membrane</keyword>